<keyword evidence="1" id="KW-0472">Membrane</keyword>
<organism evidence="2">
    <name type="scientific">Fusobacterium animalis 7_1</name>
    <dbReference type="NCBI Taxonomy" id="457405"/>
    <lineage>
        <taxon>Bacteria</taxon>
        <taxon>Fusobacteriati</taxon>
        <taxon>Fusobacteriota</taxon>
        <taxon>Fusobacteriia</taxon>
        <taxon>Fusobacteriales</taxon>
        <taxon>Fusobacteriaceae</taxon>
        <taxon>Fusobacterium</taxon>
    </lineage>
</organism>
<feature type="transmembrane region" description="Helical" evidence="1">
    <location>
        <begin position="113"/>
        <end position="130"/>
    </location>
</feature>
<evidence type="ECO:0000313" key="3">
    <source>
        <dbReference type="Proteomes" id="UP000002799"/>
    </source>
</evidence>
<protein>
    <submittedName>
        <fullName evidence="2">Uncharacterized protein</fullName>
    </submittedName>
</protein>
<reference evidence="2 3" key="1">
    <citation type="submission" date="2013-11" db="EMBL/GenBank/DDBJ databases">
        <title>The Genome Sequence of Fusobacterium sp. 7_1.</title>
        <authorList>
            <consortium name="The Broad Institute Genome Sequencing Platform"/>
            <person name="Earl A."/>
            <person name="Ward D."/>
            <person name="Feldgarden M."/>
            <person name="Gevers D."/>
            <person name="Strauss J."/>
            <person name="Ambrose C.E."/>
            <person name="Allen-Vercoe E."/>
            <person name="Walker B."/>
            <person name="Young S.K."/>
            <person name="Zeng Q."/>
            <person name="Gargeya S."/>
            <person name="Fitzgerald M."/>
            <person name="Haas B."/>
            <person name="Abouelleil A."/>
            <person name="Alvarado L."/>
            <person name="Arachchi H.M."/>
            <person name="Berlin A.M."/>
            <person name="Chapman S.B."/>
            <person name="Goldberg J."/>
            <person name="Griggs A."/>
            <person name="Gujja S."/>
            <person name="Hansen M."/>
            <person name="Howarth C."/>
            <person name="Imamovic A."/>
            <person name="Larimer J."/>
            <person name="McCowen C."/>
            <person name="Montmayeur A."/>
            <person name="Murphy C."/>
            <person name="Neiman D."/>
            <person name="Pearson M."/>
            <person name="Priest M."/>
            <person name="Roberts A."/>
            <person name="Saif S."/>
            <person name="Shea T."/>
            <person name="Sisk P."/>
            <person name="Sykes S."/>
            <person name="Wortman J."/>
            <person name="Nusbaum C."/>
            <person name="Birren B."/>
        </authorList>
    </citation>
    <scope>NUCLEOTIDE SEQUENCE [LARGE SCALE GENOMIC DNA]</scope>
    <source>
        <strain evidence="2 3">7_1</strain>
    </source>
</reference>
<keyword evidence="1" id="KW-1133">Transmembrane helix</keyword>
<accession>A0A140PVH0</accession>
<dbReference type="GeneID" id="79810290"/>
<proteinExistence type="predicted"/>
<dbReference type="Proteomes" id="UP000002799">
    <property type="component" value="Chromosome"/>
</dbReference>
<dbReference type="KEGG" id="fne:FSDG_01184"/>
<dbReference type="AlphaFoldDB" id="A0A140PVH0"/>
<feature type="transmembrane region" description="Helical" evidence="1">
    <location>
        <begin position="62"/>
        <end position="79"/>
    </location>
</feature>
<feature type="transmembrane region" description="Helical" evidence="1">
    <location>
        <begin position="150"/>
        <end position="175"/>
    </location>
</feature>
<name>A0A140PVH0_9FUSO</name>
<dbReference type="EMBL" id="CP007062">
    <property type="protein sequence ID" value="EEO42625.2"/>
    <property type="molecule type" value="Genomic_DNA"/>
</dbReference>
<sequence length="184" mass="21492">MNFFLIFIIVIILILMFSFSIQSFIYNLKNLDKVKDNSIFNKWFCLLKRINETLEKYEGKKVMYVIYLSLSIIIYFFPLKFNLDAITGLTGLVAILEGAISDKNDKKIATSNILNISILYIIIVLAGDYISYDPLYRGKEFIKLTEPTNFVAILVRAYFLGILYVKSFRTFFFFIKDKNDKKNS</sequence>
<evidence type="ECO:0000313" key="2">
    <source>
        <dbReference type="EMBL" id="EEO42625.2"/>
    </source>
</evidence>
<dbReference type="HOGENOM" id="CLU_1466195_0_0_0"/>
<gene>
    <name evidence="2" type="ORF">FSDG_01184</name>
</gene>
<feature type="transmembrane region" description="Helical" evidence="1">
    <location>
        <begin position="85"/>
        <end position="101"/>
    </location>
</feature>
<dbReference type="RefSeq" id="WP_016361200.1">
    <property type="nucleotide sequence ID" value="NZ_AKBT01000001.1"/>
</dbReference>
<keyword evidence="1" id="KW-0812">Transmembrane</keyword>
<evidence type="ECO:0000256" key="1">
    <source>
        <dbReference type="SAM" id="Phobius"/>
    </source>
</evidence>
<feature type="transmembrane region" description="Helical" evidence="1">
    <location>
        <begin position="6"/>
        <end position="28"/>
    </location>
</feature>